<evidence type="ECO:0000313" key="1">
    <source>
        <dbReference type="EMBL" id="KAL3578045.1"/>
    </source>
</evidence>
<dbReference type="EMBL" id="RCHU02000010">
    <property type="protein sequence ID" value="KAL3578045.1"/>
    <property type="molecule type" value="Genomic_DNA"/>
</dbReference>
<reference evidence="1 2" key="1">
    <citation type="journal article" date="2024" name="Plant Biotechnol. J.">
        <title>Genome and CRISPR/Cas9 system of a widespread forest tree (Populus alba) in the world.</title>
        <authorList>
            <person name="Liu Y.J."/>
            <person name="Jiang P.F."/>
            <person name="Han X.M."/>
            <person name="Li X.Y."/>
            <person name="Wang H.M."/>
            <person name="Wang Y.J."/>
            <person name="Wang X.X."/>
            <person name="Zeng Q.Y."/>
        </authorList>
    </citation>
    <scope>NUCLEOTIDE SEQUENCE [LARGE SCALE GENOMIC DNA]</scope>
    <source>
        <strain evidence="2">cv. PAL-ZL1</strain>
    </source>
</reference>
<comment type="caution">
    <text evidence="1">The sequence shown here is derived from an EMBL/GenBank/DDBJ whole genome shotgun (WGS) entry which is preliminary data.</text>
</comment>
<organism evidence="1 2">
    <name type="scientific">Populus alba</name>
    <name type="common">White poplar</name>
    <dbReference type="NCBI Taxonomy" id="43335"/>
    <lineage>
        <taxon>Eukaryota</taxon>
        <taxon>Viridiplantae</taxon>
        <taxon>Streptophyta</taxon>
        <taxon>Embryophyta</taxon>
        <taxon>Tracheophyta</taxon>
        <taxon>Spermatophyta</taxon>
        <taxon>Magnoliopsida</taxon>
        <taxon>eudicotyledons</taxon>
        <taxon>Gunneridae</taxon>
        <taxon>Pentapetalae</taxon>
        <taxon>rosids</taxon>
        <taxon>fabids</taxon>
        <taxon>Malpighiales</taxon>
        <taxon>Salicaceae</taxon>
        <taxon>Saliceae</taxon>
        <taxon>Populus</taxon>
    </lineage>
</organism>
<accession>A0ACC4BHI7</accession>
<protein>
    <submittedName>
        <fullName evidence="1">Uncharacterized protein</fullName>
    </submittedName>
</protein>
<gene>
    <name evidence="1" type="ORF">D5086_019549</name>
</gene>
<keyword evidence="2" id="KW-1185">Reference proteome</keyword>
<name>A0ACC4BHI7_POPAL</name>
<dbReference type="Proteomes" id="UP000309997">
    <property type="component" value="Unassembled WGS sequence"/>
</dbReference>
<sequence length="87" mass="9599">MAISYSLDIPTSHGFLRRVTDMLSLPYMQAHGFGRLKAIESSDRRAAVIVISIRSVAVSGQSKGRTEVMGYVVRLSEGSGTNIWLWL</sequence>
<evidence type="ECO:0000313" key="2">
    <source>
        <dbReference type="Proteomes" id="UP000309997"/>
    </source>
</evidence>
<proteinExistence type="predicted"/>